<protein>
    <recommendedName>
        <fullName evidence="9">Superoxide dismutase [Cu-Zn]</fullName>
        <ecNumber evidence="9">1.15.1.1</ecNumber>
    </recommendedName>
</protein>
<dbReference type="GO" id="GO:0004784">
    <property type="term" value="F:superoxide dismutase activity"/>
    <property type="evidence" value="ECO:0007669"/>
    <property type="project" value="UniProtKB-EC"/>
</dbReference>
<evidence type="ECO:0000256" key="6">
    <source>
        <dbReference type="ARBA" id="ARBA00023008"/>
    </source>
</evidence>
<comment type="cofactor">
    <cofactor evidence="9">
        <name>Zn(2+)</name>
        <dbReference type="ChEBI" id="CHEBI:29105"/>
    </cofactor>
    <text evidence="9">Binds 1 zinc ion per subunit.</text>
</comment>
<dbReference type="AlphaFoldDB" id="A0A1W6SA21"/>
<evidence type="ECO:0000256" key="7">
    <source>
        <dbReference type="ARBA" id="ARBA00023157"/>
    </source>
</evidence>
<comment type="catalytic activity">
    <reaction evidence="8 9">
        <text>2 superoxide + 2 H(+) = H2O2 + O2</text>
        <dbReference type="Rhea" id="RHEA:20696"/>
        <dbReference type="ChEBI" id="CHEBI:15378"/>
        <dbReference type="ChEBI" id="CHEBI:15379"/>
        <dbReference type="ChEBI" id="CHEBI:16240"/>
        <dbReference type="ChEBI" id="CHEBI:18421"/>
        <dbReference type="EC" id="1.15.1.1"/>
    </reaction>
</comment>
<dbReference type="SUPFAM" id="SSF49329">
    <property type="entry name" value="Cu,Zn superoxide dismutase-like"/>
    <property type="match status" value="1"/>
</dbReference>
<comment type="similarity">
    <text evidence="1 9">Belongs to the Cu-Zn superoxide dismutase family.</text>
</comment>
<dbReference type="GO" id="GO:0005507">
    <property type="term" value="F:copper ion binding"/>
    <property type="evidence" value="ECO:0007669"/>
    <property type="project" value="InterPro"/>
</dbReference>
<evidence type="ECO:0000256" key="9">
    <source>
        <dbReference type="RuleBase" id="RU000393"/>
    </source>
</evidence>
<evidence type="ECO:0000256" key="4">
    <source>
        <dbReference type="ARBA" id="ARBA00022862"/>
    </source>
</evidence>
<keyword evidence="5 9" id="KW-0560">Oxidoreductase</keyword>
<comment type="function">
    <text evidence="9">Destroys radicals which are normally produced within the cells and which are toxic to biological systems.</text>
</comment>
<dbReference type="PROSITE" id="PS00332">
    <property type="entry name" value="SOD_CU_ZN_2"/>
    <property type="match status" value="1"/>
</dbReference>
<dbReference type="FunFam" id="2.60.40.200:FF:000003">
    <property type="entry name" value="Superoxide dismutase [Cu-Zn], chloroplastic"/>
    <property type="match status" value="1"/>
</dbReference>
<dbReference type="InterPro" id="IPR024134">
    <property type="entry name" value="SOD_Cu/Zn_/chaperone"/>
</dbReference>
<dbReference type="CDD" id="cd00305">
    <property type="entry name" value="Cu-Zn_Superoxide_Dismutase"/>
    <property type="match status" value="1"/>
</dbReference>
<dbReference type="InterPro" id="IPR001424">
    <property type="entry name" value="SOD_Cu_Zn_dom"/>
</dbReference>
<feature type="chain" id="PRO_5011986633" description="Superoxide dismutase [Cu-Zn]" evidence="10">
    <location>
        <begin position="25"/>
        <end position="221"/>
    </location>
</feature>
<accession>A0A1W6SA21</accession>
<dbReference type="InterPro" id="IPR018152">
    <property type="entry name" value="SOD_Cu/Zn_BS"/>
</dbReference>
<feature type="domain" description="Superoxide dismutase copper/zinc binding" evidence="11">
    <location>
        <begin position="47"/>
        <end position="186"/>
    </location>
</feature>
<evidence type="ECO:0000256" key="3">
    <source>
        <dbReference type="ARBA" id="ARBA00022833"/>
    </source>
</evidence>
<name>A0A1W6SA21_UREUN</name>
<evidence type="ECO:0000313" key="12">
    <source>
        <dbReference type="EMBL" id="ARO77523.1"/>
    </source>
</evidence>
<dbReference type="Gene3D" id="2.60.40.200">
    <property type="entry name" value="Superoxide dismutase, copper/zinc binding domain"/>
    <property type="match status" value="1"/>
</dbReference>
<dbReference type="Pfam" id="PF00080">
    <property type="entry name" value="Sod_Cu"/>
    <property type="match status" value="1"/>
</dbReference>
<organism evidence="12">
    <name type="scientific">Urechis unicinctus</name>
    <name type="common">Fat innkeeper worm</name>
    <name type="synonym">Chinese penis fish</name>
    <dbReference type="NCBI Taxonomy" id="6432"/>
    <lineage>
        <taxon>Eukaryota</taxon>
        <taxon>Metazoa</taxon>
        <taxon>Spiralia</taxon>
        <taxon>Lophotrochozoa</taxon>
        <taxon>Annelida</taxon>
        <taxon>Polychaeta</taxon>
        <taxon>Echiura</taxon>
        <taxon>Xenopneusta</taxon>
        <taxon>Urechidae</taxon>
        <taxon>Urechis</taxon>
    </lineage>
</organism>
<keyword evidence="2 9" id="KW-0479">Metal-binding</keyword>
<dbReference type="InterPro" id="IPR036423">
    <property type="entry name" value="SOD-like_Cu/Zn_dom_sf"/>
</dbReference>
<dbReference type="PANTHER" id="PTHR10003">
    <property type="entry name" value="SUPEROXIDE DISMUTASE CU-ZN -RELATED"/>
    <property type="match status" value="1"/>
</dbReference>
<evidence type="ECO:0000256" key="1">
    <source>
        <dbReference type="ARBA" id="ARBA00010457"/>
    </source>
</evidence>
<keyword evidence="10" id="KW-0732">Signal</keyword>
<feature type="signal peptide" evidence="10">
    <location>
        <begin position="1"/>
        <end position="24"/>
    </location>
</feature>
<evidence type="ECO:0000259" key="11">
    <source>
        <dbReference type="Pfam" id="PF00080"/>
    </source>
</evidence>
<keyword evidence="7" id="KW-1015">Disulfide bond</keyword>
<sequence>MEGVPPRTTLLVALGVCLISGTTGEVIQATCAVEVNSATEPAERQNVTGSVVLQQDEEDGNTVLTLSLSGFNTTDGNNEHGFHVHSNGDLSNGCQSTGSHYNPTNFNHSGPTDNYRHVGDLGNIMEDANGAVSTSINDSVVSLRGTYSVIGRALVIHAMRDDLGKGNDTGSITTGNAGARLACCVIEASKAGLSTHYTHLSLLLACLALTWLPLTRHSGNI</sequence>
<reference evidence="12" key="1">
    <citation type="submission" date="2017-03" db="EMBL/GenBank/DDBJ databases">
        <title>Response of superoxide dismutase to sulfide stress in Urechis unicinctus.</title>
        <authorList>
            <person name="Gao B."/>
            <person name="Zhang Z."/>
        </authorList>
    </citation>
    <scope>NUCLEOTIDE SEQUENCE</scope>
</reference>
<dbReference type="EC" id="1.15.1.1" evidence="9"/>
<evidence type="ECO:0000256" key="5">
    <source>
        <dbReference type="ARBA" id="ARBA00023002"/>
    </source>
</evidence>
<keyword evidence="4" id="KW-0049">Antioxidant</keyword>
<evidence type="ECO:0000256" key="8">
    <source>
        <dbReference type="ARBA" id="ARBA00049204"/>
    </source>
</evidence>
<evidence type="ECO:0000256" key="2">
    <source>
        <dbReference type="ARBA" id="ARBA00022723"/>
    </source>
</evidence>
<comment type="cofactor">
    <cofactor evidence="9">
        <name>Cu cation</name>
        <dbReference type="ChEBI" id="CHEBI:23378"/>
    </cofactor>
    <text evidence="9">Binds 1 copper ion per subunit.</text>
</comment>
<keyword evidence="3 9" id="KW-0862">Zinc</keyword>
<dbReference type="EMBL" id="KY797657">
    <property type="protein sequence ID" value="ARO77523.1"/>
    <property type="molecule type" value="mRNA"/>
</dbReference>
<dbReference type="PRINTS" id="PR00068">
    <property type="entry name" value="CUZNDISMTASE"/>
</dbReference>
<proteinExistence type="evidence at transcript level"/>
<evidence type="ECO:0000256" key="10">
    <source>
        <dbReference type="SAM" id="SignalP"/>
    </source>
</evidence>
<keyword evidence="6 9" id="KW-0186">Copper</keyword>